<dbReference type="WBParaSite" id="PTRK_0001668400.1">
    <property type="protein sequence ID" value="PTRK_0001668400.1"/>
    <property type="gene ID" value="PTRK_0001668400"/>
</dbReference>
<evidence type="ECO:0000313" key="3">
    <source>
        <dbReference type="WBParaSite" id="PTRK_0001668400.1"/>
    </source>
</evidence>
<reference evidence="3" key="1">
    <citation type="submission" date="2017-02" db="UniProtKB">
        <authorList>
            <consortium name="WormBaseParasite"/>
        </authorList>
    </citation>
    <scope>IDENTIFICATION</scope>
</reference>
<dbReference type="AlphaFoldDB" id="A0A0N5A4Q6"/>
<dbReference type="Proteomes" id="UP000038045">
    <property type="component" value="Unplaced"/>
</dbReference>
<keyword evidence="2" id="KW-1185">Reference proteome</keyword>
<evidence type="ECO:0000256" key="1">
    <source>
        <dbReference type="SAM" id="MobiDB-lite"/>
    </source>
</evidence>
<feature type="region of interest" description="Disordered" evidence="1">
    <location>
        <begin position="236"/>
        <end position="267"/>
    </location>
</feature>
<evidence type="ECO:0000313" key="2">
    <source>
        <dbReference type="Proteomes" id="UP000038045"/>
    </source>
</evidence>
<proteinExistence type="predicted"/>
<sequence>MDSSKKEKDLKNLFDEKCRLMDNVGNLDRDIMDMIDAVLEENRNIKRENEYLKSRNSFSVNPSTRVSSSHSATSGSNYESFKAEDNQCNDLSLTNDPRDILLKRQCITAKINSMNDLCCGMFQRLKSVALIIKDILKEDDSCIIGDFVSCLDAAKYEISNSLHETSLLLSQGIEVGRNNDLNSVKTENYQLPSLKDVSLDSSILISMKDGNNQDLVKKIDELTKERDYYKEIAESHSNANSTVASNSGSIYDVSEDSSRSDHGKENVKASDDQAYLLLHQVIRLVDNITNYCHKKATEVDITLKSPLKNIEDVSKKAAKKLQQYDKLIVNSKPEGSHHSHHHKHSSPCIVDNSKGGMNKDKKVDENGFTKEIKMKLMNELKGIRETMVYVSEATTEMFSHCQYNKNHPVKK</sequence>
<feature type="compositionally biased region" description="Low complexity" evidence="1">
    <location>
        <begin position="63"/>
        <end position="76"/>
    </location>
</feature>
<feature type="region of interest" description="Disordered" evidence="1">
    <location>
        <begin position="58"/>
        <end position="78"/>
    </location>
</feature>
<organism evidence="2 3">
    <name type="scientific">Parastrongyloides trichosuri</name>
    <name type="common">Possum-specific nematode worm</name>
    <dbReference type="NCBI Taxonomy" id="131310"/>
    <lineage>
        <taxon>Eukaryota</taxon>
        <taxon>Metazoa</taxon>
        <taxon>Ecdysozoa</taxon>
        <taxon>Nematoda</taxon>
        <taxon>Chromadorea</taxon>
        <taxon>Rhabditida</taxon>
        <taxon>Tylenchina</taxon>
        <taxon>Panagrolaimomorpha</taxon>
        <taxon>Strongyloidoidea</taxon>
        <taxon>Strongyloididae</taxon>
        <taxon>Parastrongyloides</taxon>
    </lineage>
</organism>
<protein>
    <submittedName>
        <fullName evidence="3">Coiled-coil domain-containing protein</fullName>
    </submittedName>
</protein>
<feature type="compositionally biased region" description="Polar residues" evidence="1">
    <location>
        <begin position="236"/>
        <end position="249"/>
    </location>
</feature>
<feature type="region of interest" description="Disordered" evidence="1">
    <location>
        <begin position="331"/>
        <end position="357"/>
    </location>
</feature>
<accession>A0A0N5A4Q6</accession>
<feature type="compositionally biased region" description="Basic and acidic residues" evidence="1">
    <location>
        <begin position="256"/>
        <end position="267"/>
    </location>
</feature>
<name>A0A0N5A4Q6_PARTI</name>